<dbReference type="VEuPathDB" id="AmoebaDB:NAEGRDRAFT_66069"/>
<gene>
    <name evidence="2" type="ORF">NAEGRDRAFT_66069</name>
</gene>
<dbReference type="GeneID" id="8850534"/>
<name>D2VB30_NAEGR</name>
<dbReference type="OrthoDB" id="10251530at2759"/>
<evidence type="ECO:0000313" key="2">
    <source>
        <dbReference type="EMBL" id="EFC46053.1"/>
    </source>
</evidence>
<dbReference type="OMA" id="EIANARC"/>
<sequence>MASLEELLSKRIATLSQNHTQFLLTTSNAPKIAYYMGEALDAKDVTWKKFVEKLKADFSIAQVSGQMIRDGCLVRDGFDILFMPGGDPAQHVKLMGEEEGMRRVKEFLSLPLKGYVGSCAGAYCAMAMETMEGYPKLQEFMPKTLDILEGFIIKDREVHNWKRGFGTSYVKFTEIGKEIFGEKRDEASMFYRNGPILHVTDSSKCQVLCEYTNEFTVDPAVQKGFMIGSAASVCGRFEGDKGRVLLFSAHPETSGDDMNQLLINSFKFVITP</sequence>
<dbReference type="Pfam" id="PF09825">
    <property type="entry name" value="BPL_N"/>
    <property type="match status" value="1"/>
</dbReference>
<protein>
    <submittedName>
        <fullName evidence="2">Predicted protein</fullName>
    </submittedName>
</protein>
<organism evidence="3">
    <name type="scientific">Naegleria gruberi</name>
    <name type="common">Amoeba</name>
    <dbReference type="NCBI Taxonomy" id="5762"/>
    <lineage>
        <taxon>Eukaryota</taxon>
        <taxon>Discoba</taxon>
        <taxon>Heterolobosea</taxon>
        <taxon>Tetramitia</taxon>
        <taxon>Eutetramitia</taxon>
        <taxon>Vahlkampfiidae</taxon>
        <taxon>Naegleria</taxon>
    </lineage>
</organism>
<evidence type="ECO:0000313" key="3">
    <source>
        <dbReference type="Proteomes" id="UP000006671"/>
    </source>
</evidence>
<dbReference type="KEGG" id="ngr:NAEGRDRAFT_66069"/>
<reference evidence="2 3" key="1">
    <citation type="journal article" date="2010" name="Cell">
        <title>The genome of Naegleria gruberi illuminates early eukaryotic versatility.</title>
        <authorList>
            <person name="Fritz-Laylin L.K."/>
            <person name="Prochnik S.E."/>
            <person name="Ginger M.L."/>
            <person name="Dacks J.B."/>
            <person name="Carpenter M.L."/>
            <person name="Field M.C."/>
            <person name="Kuo A."/>
            <person name="Paredez A."/>
            <person name="Chapman J."/>
            <person name="Pham J."/>
            <person name="Shu S."/>
            <person name="Neupane R."/>
            <person name="Cipriano M."/>
            <person name="Mancuso J."/>
            <person name="Tu H."/>
            <person name="Salamov A."/>
            <person name="Lindquist E."/>
            <person name="Shapiro H."/>
            <person name="Lucas S."/>
            <person name="Grigoriev I.V."/>
            <person name="Cande W.Z."/>
            <person name="Fulton C."/>
            <person name="Rokhsar D.S."/>
            <person name="Dawson S.C."/>
        </authorList>
    </citation>
    <scope>NUCLEOTIDE SEQUENCE [LARGE SCALE GENOMIC DNA]</scope>
    <source>
        <strain evidence="2 3">NEG-M</strain>
    </source>
</reference>
<dbReference type="SUPFAM" id="SSF52317">
    <property type="entry name" value="Class I glutamine amidotransferase-like"/>
    <property type="match status" value="1"/>
</dbReference>
<dbReference type="InParanoid" id="D2VB30"/>
<dbReference type="Proteomes" id="UP000006671">
    <property type="component" value="Unassembled WGS sequence"/>
</dbReference>
<dbReference type="InterPro" id="IPR029062">
    <property type="entry name" value="Class_I_gatase-like"/>
</dbReference>
<dbReference type="EMBL" id="GG738860">
    <property type="protein sequence ID" value="EFC46053.1"/>
    <property type="molecule type" value="Genomic_DNA"/>
</dbReference>
<accession>D2VB30</accession>
<keyword evidence="3" id="KW-1185">Reference proteome</keyword>
<feature type="domain" description="Biotin-protein ligase N-terminal" evidence="1">
    <location>
        <begin position="41"/>
        <end position="259"/>
    </location>
</feature>
<proteinExistence type="predicted"/>
<dbReference type="RefSeq" id="XP_002678797.1">
    <property type="nucleotide sequence ID" value="XM_002678751.1"/>
</dbReference>
<dbReference type="AlphaFoldDB" id="D2VB30"/>
<evidence type="ECO:0000259" key="1">
    <source>
        <dbReference type="Pfam" id="PF09825"/>
    </source>
</evidence>
<dbReference type="Gene3D" id="3.40.50.880">
    <property type="match status" value="1"/>
</dbReference>
<dbReference type="InterPro" id="IPR019197">
    <property type="entry name" value="Biotin-prot_ligase_N"/>
</dbReference>